<keyword evidence="4" id="KW-1185">Reference proteome</keyword>
<organism evidence="3 4">
    <name type="scientific">Felis catus</name>
    <name type="common">Cat</name>
    <name type="synonym">Felis silvestris catus</name>
    <dbReference type="NCBI Taxonomy" id="9685"/>
    <lineage>
        <taxon>Eukaryota</taxon>
        <taxon>Metazoa</taxon>
        <taxon>Chordata</taxon>
        <taxon>Craniata</taxon>
        <taxon>Vertebrata</taxon>
        <taxon>Euteleostomi</taxon>
        <taxon>Mammalia</taxon>
        <taxon>Eutheria</taxon>
        <taxon>Laurasiatheria</taxon>
        <taxon>Carnivora</taxon>
        <taxon>Feliformia</taxon>
        <taxon>Felidae</taxon>
        <taxon>Felinae</taxon>
        <taxon>Felis</taxon>
    </lineage>
</organism>
<evidence type="ECO:0000256" key="2">
    <source>
        <dbReference type="SAM" id="Phobius"/>
    </source>
</evidence>
<evidence type="ECO:0000313" key="4">
    <source>
        <dbReference type="Proteomes" id="UP000823872"/>
    </source>
</evidence>
<reference evidence="3 4" key="1">
    <citation type="submission" date="2021-02" db="EMBL/GenBank/DDBJ databases">
        <title>Safari Cat Assemblies.</title>
        <authorList>
            <person name="Bredemeyer K.R."/>
            <person name="Murphy W.J."/>
        </authorList>
    </citation>
    <scope>NUCLEOTIDE SEQUENCE [LARGE SCALE GENOMIC DNA]</scope>
</reference>
<dbReference type="GeneTree" id="ENSGT00390000009794"/>
<feature type="transmembrane region" description="Helical" evidence="2">
    <location>
        <begin position="283"/>
        <end position="308"/>
    </location>
</feature>
<protein>
    <submittedName>
        <fullName evidence="3">Uncharacterized protein</fullName>
    </submittedName>
</protein>
<keyword evidence="2" id="KW-1133">Transmembrane helix</keyword>
<keyword evidence="2" id="KW-0812">Transmembrane</keyword>
<feature type="region of interest" description="Disordered" evidence="1">
    <location>
        <begin position="220"/>
        <end position="277"/>
    </location>
</feature>
<feature type="compositionally biased region" description="Low complexity" evidence="1">
    <location>
        <begin position="240"/>
        <end position="262"/>
    </location>
</feature>
<dbReference type="PANTHER" id="PTHR16247:SF0">
    <property type="entry name" value="RIKEN CDNA 9430015G10 GENE"/>
    <property type="match status" value="1"/>
</dbReference>
<dbReference type="InterPro" id="IPR027888">
    <property type="entry name" value="DUF4501"/>
</dbReference>
<reference evidence="3" key="3">
    <citation type="submission" date="2025-09" db="UniProtKB">
        <authorList>
            <consortium name="Ensembl"/>
        </authorList>
    </citation>
    <scope>IDENTIFICATION</scope>
    <source>
        <strain evidence="3">breed Abyssinian</strain>
    </source>
</reference>
<accession>A0ABI7YA46</accession>
<dbReference type="Proteomes" id="UP000823872">
    <property type="component" value="Chromosome C1"/>
</dbReference>
<dbReference type="Pfam" id="PF14946">
    <property type="entry name" value="DUF4501"/>
    <property type="match status" value="1"/>
</dbReference>
<sequence>MADGQHPSELMSRTGWSRTPLCLVLSGGSEWLKALEEAVSLSSSSSRRTEHSPSSPPAPGAPCGESSRPGNNGPQLCALVCRPGTRDLRLLSNPTLPPEHCRLWMSAAPIPEGQVRVLHLGPHGAPEGGACTHTVSLSVADPALWDMELQRAVLLAGLLVEVASKSSESVGQQPECCVDLVDVNTTCQSTSPCGPGCYRHRNEDGSISCVRCRNGTYHGSECRGRTSLPGRPAAPPTGPAWPASRRGASSPSSGGTAAGWGTHFPVNRSTGTPGRPDFGGPQVAASLFLGTFFISSGLILSVAGFFYLKRTSKLPKVFYGRNKAPALQPGEAAAMIPPPQSSVRKPRYVRRERPLDRDTGPTAISSVEARVSNV</sequence>
<name>A0ABI7YA46_FELCA</name>
<dbReference type="Ensembl" id="ENSFCTT00005043515.1">
    <property type="protein sequence ID" value="ENSFCTP00005030957.1"/>
    <property type="gene ID" value="ENSFCTG00005015274.1"/>
</dbReference>
<keyword evidence="2" id="KW-0472">Membrane</keyword>
<feature type="compositionally biased region" description="Basic and acidic residues" evidence="1">
    <location>
        <begin position="349"/>
        <end position="359"/>
    </location>
</feature>
<proteinExistence type="predicted"/>
<feature type="region of interest" description="Disordered" evidence="1">
    <location>
        <begin position="42"/>
        <end position="69"/>
    </location>
</feature>
<feature type="region of interest" description="Disordered" evidence="1">
    <location>
        <begin position="332"/>
        <end position="374"/>
    </location>
</feature>
<evidence type="ECO:0000313" key="3">
    <source>
        <dbReference type="Ensembl" id="ENSFCTP00005030957.1"/>
    </source>
</evidence>
<gene>
    <name evidence="3" type="primary">RTBDN</name>
</gene>
<evidence type="ECO:0000256" key="1">
    <source>
        <dbReference type="SAM" id="MobiDB-lite"/>
    </source>
</evidence>
<reference evidence="3" key="2">
    <citation type="submission" date="2025-08" db="UniProtKB">
        <authorList>
            <consortium name="Ensembl"/>
        </authorList>
    </citation>
    <scope>IDENTIFICATION</scope>
    <source>
        <strain evidence="3">breed Abyssinian</strain>
    </source>
</reference>
<dbReference type="PANTHER" id="PTHR16247">
    <property type="entry name" value="RIKEN CDNA 9430015G10 GENE"/>
    <property type="match status" value="1"/>
</dbReference>